<dbReference type="SUPFAM" id="SSF57567">
    <property type="entry name" value="Serine protease inhibitors"/>
    <property type="match status" value="1"/>
</dbReference>
<dbReference type="Gene3D" id="2.60.40.200">
    <property type="entry name" value="Superoxide dismutase, copper/zinc binding domain"/>
    <property type="match status" value="1"/>
</dbReference>
<dbReference type="InterPro" id="IPR036423">
    <property type="entry name" value="SOD-like_Cu/Zn_dom_sf"/>
</dbReference>
<keyword evidence="1" id="KW-0646">Protease inhibitor</keyword>
<dbReference type="Pfam" id="PF01826">
    <property type="entry name" value="TIL"/>
    <property type="match status" value="1"/>
</dbReference>
<dbReference type="EMBL" id="KN731010">
    <property type="protein sequence ID" value="KIH60386.1"/>
    <property type="molecule type" value="Genomic_DNA"/>
</dbReference>
<dbReference type="OrthoDB" id="6236007at2759"/>
<dbReference type="InterPro" id="IPR036084">
    <property type="entry name" value="Ser_inhib-like_sf"/>
</dbReference>
<dbReference type="InterPro" id="IPR001424">
    <property type="entry name" value="SOD_Cu_Zn_dom"/>
</dbReference>
<dbReference type="InterPro" id="IPR002919">
    <property type="entry name" value="TIL_dom"/>
</dbReference>
<feature type="region of interest" description="Disordered" evidence="2">
    <location>
        <begin position="107"/>
        <end position="128"/>
    </location>
</feature>
<keyword evidence="1" id="KW-0722">Serine protease inhibitor</keyword>
<evidence type="ECO:0000313" key="5">
    <source>
        <dbReference type="EMBL" id="KIH60386.1"/>
    </source>
</evidence>
<dbReference type="AlphaFoldDB" id="A0A0C2GTC7"/>
<organism evidence="5 6">
    <name type="scientific">Ancylostoma duodenale</name>
    <dbReference type="NCBI Taxonomy" id="51022"/>
    <lineage>
        <taxon>Eukaryota</taxon>
        <taxon>Metazoa</taxon>
        <taxon>Ecdysozoa</taxon>
        <taxon>Nematoda</taxon>
        <taxon>Chromadorea</taxon>
        <taxon>Rhabditida</taxon>
        <taxon>Rhabditina</taxon>
        <taxon>Rhabditomorpha</taxon>
        <taxon>Strongyloidea</taxon>
        <taxon>Ancylostomatidae</taxon>
        <taxon>Ancylostomatinae</taxon>
        <taxon>Ancylostoma</taxon>
    </lineage>
</organism>
<feature type="domain" description="TIL" evidence="4">
    <location>
        <begin position="51"/>
        <end position="103"/>
    </location>
</feature>
<dbReference type="InterPro" id="IPR024134">
    <property type="entry name" value="SOD_Cu/Zn_/chaperone"/>
</dbReference>
<reference evidence="5 6" key="1">
    <citation type="submission" date="2013-12" db="EMBL/GenBank/DDBJ databases">
        <title>Draft genome of the parsitic nematode Ancylostoma duodenale.</title>
        <authorList>
            <person name="Mitreva M."/>
        </authorList>
    </citation>
    <scope>NUCLEOTIDE SEQUENCE [LARGE SCALE GENOMIC DNA]</scope>
    <source>
        <strain evidence="5 6">Zhejiang</strain>
    </source>
</reference>
<proteinExistence type="predicted"/>
<dbReference type="Pfam" id="PF00080">
    <property type="entry name" value="Sod_Cu"/>
    <property type="match status" value="1"/>
</dbReference>
<dbReference type="PANTHER" id="PTHR10003">
    <property type="entry name" value="SUPEROXIDE DISMUTASE CU-ZN -RELATED"/>
    <property type="match status" value="1"/>
</dbReference>
<feature type="domain" description="Superoxide dismutase copper/zinc binding" evidence="3">
    <location>
        <begin position="248"/>
        <end position="345"/>
    </location>
</feature>
<accession>A0A0C2GTC7</accession>
<sequence>MDPSSRCVLPSECERKCSDPLKVFLAYYTETPGTIQEKKQHLEEYDHIFKEFVVCGSSCPVACNNRRPQSCTPCESGCFCKNGLVFLNSTEWRNSNCVRLEECPTPSEETTQTTTLPTTTATSSSSETGYLGEKGLVLSRAQGFSPKCPGTTVDVGGRSCSGDSDCPAEQIPHCSTTCNAGCHCAPGYVKARNDITAPCVPREKCSNLSAIGNDEPRATIKEIAVAPKDPFSDQQLATANLVPAKKSVSGRFSFTQISANNLRISGVLTGLPPGEHAVLIHQFGDLSDGCSRLGPPFLFRGGTGTPSLGDVVADDSSTASFTRVVDWPIVDVIGRSIAIYRHYSTFSTPNSQKEIPKQFSLRRGLGWWSQSELGGVPRKKKDVCTKEYTRVALFDRFRPEHSKIDP</sequence>
<keyword evidence="6" id="KW-1185">Reference proteome</keyword>
<protein>
    <submittedName>
        <fullName evidence="5">Copper/zinc superoxide dismutase</fullName>
    </submittedName>
</protein>
<dbReference type="GO" id="GO:0005507">
    <property type="term" value="F:copper ion binding"/>
    <property type="evidence" value="ECO:0007669"/>
    <property type="project" value="InterPro"/>
</dbReference>
<evidence type="ECO:0000259" key="3">
    <source>
        <dbReference type="Pfam" id="PF00080"/>
    </source>
</evidence>
<dbReference type="CDD" id="cd19941">
    <property type="entry name" value="TIL"/>
    <property type="match status" value="2"/>
</dbReference>
<dbReference type="GO" id="GO:0004867">
    <property type="term" value="F:serine-type endopeptidase inhibitor activity"/>
    <property type="evidence" value="ECO:0007669"/>
    <property type="project" value="UniProtKB-KW"/>
</dbReference>
<dbReference type="GO" id="GO:0006801">
    <property type="term" value="P:superoxide metabolic process"/>
    <property type="evidence" value="ECO:0007669"/>
    <property type="project" value="InterPro"/>
</dbReference>
<name>A0A0C2GTC7_9BILA</name>
<dbReference type="Proteomes" id="UP000054047">
    <property type="component" value="Unassembled WGS sequence"/>
</dbReference>
<evidence type="ECO:0000313" key="6">
    <source>
        <dbReference type="Proteomes" id="UP000054047"/>
    </source>
</evidence>
<evidence type="ECO:0000256" key="2">
    <source>
        <dbReference type="SAM" id="MobiDB-lite"/>
    </source>
</evidence>
<evidence type="ECO:0000259" key="4">
    <source>
        <dbReference type="Pfam" id="PF01826"/>
    </source>
</evidence>
<dbReference type="SUPFAM" id="SSF49329">
    <property type="entry name" value="Cu,Zn superoxide dismutase-like"/>
    <property type="match status" value="1"/>
</dbReference>
<dbReference type="Gene3D" id="2.10.25.10">
    <property type="entry name" value="Laminin"/>
    <property type="match status" value="1"/>
</dbReference>
<evidence type="ECO:0000256" key="1">
    <source>
        <dbReference type="ARBA" id="ARBA00022900"/>
    </source>
</evidence>
<gene>
    <name evidence="5" type="ORF">ANCDUO_09366</name>
</gene>